<evidence type="ECO:0000313" key="3">
    <source>
        <dbReference type="Proteomes" id="UP001204953"/>
    </source>
</evidence>
<dbReference type="Proteomes" id="UP001204953">
    <property type="component" value="Unassembled WGS sequence"/>
</dbReference>
<name>A0AAE3GPJ3_9CYAN</name>
<dbReference type="EMBL" id="JAMZMM010000021">
    <property type="protein sequence ID" value="MCP2727626.1"/>
    <property type="molecule type" value="Genomic_DNA"/>
</dbReference>
<gene>
    <name evidence="2" type="ORF">NJ959_03935</name>
</gene>
<dbReference type="AlphaFoldDB" id="A0AAE3GPJ3"/>
<accession>A0AAE3GPJ3</accession>
<organism evidence="2 3">
    <name type="scientific">Limnofasciculus baicalensis BBK-W-15</name>
    <dbReference type="NCBI Taxonomy" id="2699891"/>
    <lineage>
        <taxon>Bacteria</taxon>
        <taxon>Bacillati</taxon>
        <taxon>Cyanobacteriota</taxon>
        <taxon>Cyanophyceae</taxon>
        <taxon>Coleofasciculales</taxon>
        <taxon>Coleofasciculaceae</taxon>
        <taxon>Limnofasciculus</taxon>
        <taxon>Limnofasciculus baicalensis</taxon>
    </lineage>
</organism>
<keyword evidence="3" id="KW-1185">Reference proteome</keyword>
<dbReference type="RefSeq" id="WP_254010437.1">
    <property type="nucleotide sequence ID" value="NZ_JAMZMM010000021.1"/>
</dbReference>
<feature type="region of interest" description="Disordered" evidence="1">
    <location>
        <begin position="1"/>
        <end position="28"/>
    </location>
</feature>
<feature type="compositionally biased region" description="Basic and acidic residues" evidence="1">
    <location>
        <begin position="1"/>
        <end position="12"/>
    </location>
</feature>
<reference evidence="2" key="1">
    <citation type="submission" date="2022-06" db="EMBL/GenBank/DDBJ databases">
        <title>New cyanobacteria of genus Symplocastrum in benthos of Lake Baikal.</title>
        <authorList>
            <person name="Sorokovikova E."/>
            <person name="Tikhonova I."/>
            <person name="Krasnopeev A."/>
            <person name="Evseev P."/>
            <person name="Gladkikh A."/>
            <person name="Belykh O."/>
        </authorList>
    </citation>
    <scope>NUCLEOTIDE SEQUENCE</scope>
    <source>
        <strain evidence="2">BBK-W-15</strain>
    </source>
</reference>
<sequence length="190" mass="21876">MVDPKDNMDRANYRLSQDLDENSSSAVSKVTERADQMMSIIHQGMTLPERNGYSKPMIPDALKSAMTRGQTEIIQIELDSFKKSLVHVRNSELQALQVSCEQHIQRLKASNKLDAARMVKDKVAPFLKEIDRTFEDLIGFLDSKYTEAAKIQNPKAREIRMRSIEKQMEEYDESFNYLRNSVRSVISEIT</sequence>
<proteinExistence type="predicted"/>
<protein>
    <submittedName>
        <fullName evidence="2">Uncharacterized protein</fullName>
    </submittedName>
</protein>
<comment type="caution">
    <text evidence="2">The sequence shown here is derived from an EMBL/GenBank/DDBJ whole genome shotgun (WGS) entry which is preliminary data.</text>
</comment>
<evidence type="ECO:0000313" key="2">
    <source>
        <dbReference type="EMBL" id="MCP2727626.1"/>
    </source>
</evidence>
<evidence type="ECO:0000256" key="1">
    <source>
        <dbReference type="SAM" id="MobiDB-lite"/>
    </source>
</evidence>